<accession>A0ABM4USA1</accession>
<name>A0ABM4USA1_COFAR</name>
<gene>
    <name evidence="4" type="primary">LOC140009086</name>
</gene>
<reference evidence="3" key="1">
    <citation type="journal article" date="2025" name="Foods">
        <title>Unveiling the Microbial Signatures of Arabica Coffee Cherries: Insights into Ripeness Specific Diversity, Functional Traits, and Implications for Quality and Safety.</title>
        <authorList>
            <consortium name="RefSeq"/>
            <person name="Tenea G.N."/>
            <person name="Cifuentes V."/>
            <person name="Reyes P."/>
            <person name="Cevallos-Vallejos M."/>
        </authorList>
    </citation>
    <scope>NUCLEOTIDE SEQUENCE [LARGE SCALE GENOMIC DNA]</scope>
</reference>
<dbReference type="PANTHER" id="PTHR23272">
    <property type="entry name" value="BED FINGER-RELATED"/>
    <property type="match status" value="1"/>
</dbReference>
<dbReference type="Pfam" id="PF05699">
    <property type="entry name" value="Dimer_Tnp_hAT"/>
    <property type="match status" value="1"/>
</dbReference>
<dbReference type="InterPro" id="IPR012337">
    <property type="entry name" value="RNaseH-like_sf"/>
</dbReference>
<dbReference type="GeneID" id="140009086"/>
<dbReference type="RefSeq" id="XP_071910164.1">
    <property type="nucleotide sequence ID" value="XM_072054063.1"/>
</dbReference>
<dbReference type="Proteomes" id="UP001652660">
    <property type="component" value="Chromosome 1e"/>
</dbReference>
<proteinExistence type="predicted"/>
<protein>
    <submittedName>
        <fullName evidence="4">Zinc finger BED domain-containing protein DAYSLEEPER-like</fullName>
    </submittedName>
</protein>
<feature type="domain" description="HAT C-terminal dimerisation" evidence="2">
    <location>
        <begin position="84"/>
        <end position="166"/>
    </location>
</feature>
<reference evidence="4" key="2">
    <citation type="submission" date="2025-08" db="UniProtKB">
        <authorList>
            <consortium name="RefSeq"/>
        </authorList>
    </citation>
    <scope>IDENTIFICATION</scope>
    <source>
        <tissue evidence="4">Leaves</tissue>
    </source>
</reference>
<feature type="region of interest" description="Disordered" evidence="1">
    <location>
        <begin position="28"/>
        <end position="54"/>
    </location>
</feature>
<sequence>MYGPYDGANIASFAKEALVQLFSEYKKLSSPPEVNASASSSKSGAVDKGAMAGDMDAGKRIQHKYKEEFKKRKIEAGGKDSKTELDKYLGEDCEDEEDDFNILTWWKVNSPRFPVLSKLARDVLAVPVSTVASEAAFSTGGRVLDPFRSSLTPKIVQALICTQDWLRPSDSKLNVEEELEDLEALESGLTNGGAETSITL</sequence>
<organism evidence="3 4">
    <name type="scientific">Coffea arabica</name>
    <name type="common">Arabian coffee</name>
    <dbReference type="NCBI Taxonomy" id="13443"/>
    <lineage>
        <taxon>Eukaryota</taxon>
        <taxon>Viridiplantae</taxon>
        <taxon>Streptophyta</taxon>
        <taxon>Embryophyta</taxon>
        <taxon>Tracheophyta</taxon>
        <taxon>Spermatophyta</taxon>
        <taxon>Magnoliopsida</taxon>
        <taxon>eudicotyledons</taxon>
        <taxon>Gunneridae</taxon>
        <taxon>Pentapetalae</taxon>
        <taxon>asterids</taxon>
        <taxon>lamiids</taxon>
        <taxon>Gentianales</taxon>
        <taxon>Rubiaceae</taxon>
        <taxon>Ixoroideae</taxon>
        <taxon>Gardenieae complex</taxon>
        <taxon>Bertiereae - Coffeeae clade</taxon>
        <taxon>Coffeeae</taxon>
        <taxon>Coffea</taxon>
    </lineage>
</organism>
<evidence type="ECO:0000259" key="2">
    <source>
        <dbReference type="Pfam" id="PF05699"/>
    </source>
</evidence>
<dbReference type="SUPFAM" id="SSF53098">
    <property type="entry name" value="Ribonuclease H-like"/>
    <property type="match status" value="1"/>
</dbReference>
<dbReference type="InterPro" id="IPR008906">
    <property type="entry name" value="HATC_C_dom"/>
</dbReference>
<dbReference type="PANTHER" id="PTHR23272:SF161">
    <property type="entry name" value="ZINC FINGER BED DOMAIN-CONTAINING PROTEIN RICESLEEPER 1-LIKE"/>
    <property type="match status" value="1"/>
</dbReference>
<evidence type="ECO:0000256" key="1">
    <source>
        <dbReference type="SAM" id="MobiDB-lite"/>
    </source>
</evidence>
<evidence type="ECO:0000313" key="4">
    <source>
        <dbReference type="RefSeq" id="XP_071910164.1"/>
    </source>
</evidence>
<evidence type="ECO:0000313" key="3">
    <source>
        <dbReference type="Proteomes" id="UP001652660"/>
    </source>
</evidence>
<keyword evidence="3" id="KW-1185">Reference proteome</keyword>